<dbReference type="Pfam" id="PF09643">
    <property type="entry name" value="YopX"/>
    <property type="match status" value="1"/>
</dbReference>
<evidence type="ECO:0000259" key="1">
    <source>
        <dbReference type="Pfam" id="PF09643"/>
    </source>
</evidence>
<name>A0A1Y5MTA1_9BACT</name>
<dbReference type="Gene3D" id="2.30.30.290">
    <property type="entry name" value="YopX-like domains"/>
    <property type="match status" value="1"/>
</dbReference>
<gene>
    <name evidence="2" type="ORF">B9N62_06275</name>
</gene>
<reference evidence="2 3" key="1">
    <citation type="submission" date="2017-04" db="EMBL/GenBank/DDBJ databases">
        <title>Complete genome of Campylobacter concisus ATCC 33237T and draft genomes for an additional eight well characterized C. concisus strains.</title>
        <authorList>
            <person name="Cornelius A.J."/>
            <person name="Miller W.G."/>
            <person name="Lastovica A.J."/>
            <person name="On S.L."/>
            <person name="French N.P."/>
            <person name="Vandenberg O."/>
            <person name="Biggs P.J."/>
        </authorList>
    </citation>
    <scope>NUCLEOTIDE SEQUENCE [LARGE SCALE GENOMIC DNA]</scope>
    <source>
        <strain evidence="2 3">Lasto28.99</strain>
    </source>
</reference>
<dbReference type="EMBL" id="NDYO01000006">
    <property type="protein sequence ID" value="OUT11589.1"/>
    <property type="molecule type" value="Genomic_DNA"/>
</dbReference>
<feature type="domain" description="YopX protein" evidence="1">
    <location>
        <begin position="42"/>
        <end position="149"/>
    </location>
</feature>
<comment type="caution">
    <text evidence="2">The sequence shown here is derived from an EMBL/GenBank/DDBJ whole genome shotgun (WGS) entry which is preliminary data.</text>
</comment>
<evidence type="ECO:0000313" key="2">
    <source>
        <dbReference type="EMBL" id="OUT11589.1"/>
    </source>
</evidence>
<accession>A0A1Y5MTA1</accession>
<dbReference type="InterPro" id="IPR019096">
    <property type="entry name" value="YopX_protein"/>
</dbReference>
<organism evidence="2 3">
    <name type="scientific">Campylobacter concisus</name>
    <dbReference type="NCBI Taxonomy" id="199"/>
    <lineage>
        <taxon>Bacteria</taxon>
        <taxon>Pseudomonadati</taxon>
        <taxon>Campylobacterota</taxon>
        <taxon>Epsilonproteobacteria</taxon>
        <taxon>Campylobacterales</taxon>
        <taxon>Campylobacteraceae</taxon>
        <taxon>Campylobacter</taxon>
    </lineage>
</organism>
<dbReference type="SUPFAM" id="SSF159006">
    <property type="entry name" value="YopX-like"/>
    <property type="match status" value="1"/>
</dbReference>
<dbReference type="InterPro" id="IPR023385">
    <property type="entry name" value="YopX-like_C"/>
</dbReference>
<dbReference type="RefSeq" id="WP_087584815.1">
    <property type="nucleotide sequence ID" value="NZ_CABMKR010000006.1"/>
</dbReference>
<dbReference type="NCBIfam" id="TIGR01671">
    <property type="entry name" value="phage_TIGR01671"/>
    <property type="match status" value="1"/>
</dbReference>
<sequence length="150" mass="17495">MREIEFRAYVYDLTDKDSHPLEIDVRAGKLWDVVSINFKDQIVEIMDDDGNVWEYGLNDEIALVQYTGLKDQNGRKIYEGNIVRFCPQAPRSEELPNPQDGEMGEVFFDIGSFAVRPIDRKREVLEFFLDELGEWVVVGNIYKNKELLDE</sequence>
<dbReference type="AlphaFoldDB" id="A0A1Y5MTA1"/>
<protein>
    <recommendedName>
        <fullName evidence="1">YopX protein domain-containing protein</fullName>
    </recommendedName>
</protein>
<dbReference type="Proteomes" id="UP000195967">
    <property type="component" value="Unassembled WGS sequence"/>
</dbReference>
<dbReference type="InterPro" id="IPR010024">
    <property type="entry name" value="CHP16711"/>
</dbReference>
<evidence type="ECO:0000313" key="3">
    <source>
        <dbReference type="Proteomes" id="UP000195967"/>
    </source>
</evidence>
<proteinExistence type="predicted"/>